<comment type="similarity">
    <text evidence="2 7">Belongs to the peptidase M14 family.</text>
</comment>
<evidence type="ECO:0000259" key="9">
    <source>
        <dbReference type="PROSITE" id="PS52035"/>
    </source>
</evidence>
<comment type="cofactor">
    <cofactor evidence="1">
        <name>Zn(2+)</name>
        <dbReference type="ChEBI" id="CHEBI:29105"/>
    </cofactor>
</comment>
<evidence type="ECO:0000256" key="7">
    <source>
        <dbReference type="PROSITE-ProRule" id="PRU01379"/>
    </source>
</evidence>
<dbReference type="Gene3D" id="3.40.630.10">
    <property type="entry name" value="Zn peptidases"/>
    <property type="match status" value="1"/>
</dbReference>
<dbReference type="AlphaFoldDB" id="A0A6C0GIY9"/>
<keyword evidence="6" id="KW-0482">Metalloprotease</keyword>
<dbReference type="SUPFAM" id="SSF53187">
    <property type="entry name" value="Zn-dependent exopeptidases"/>
    <property type="match status" value="1"/>
</dbReference>
<feature type="chain" id="PRO_5025519587" evidence="8">
    <location>
        <begin position="20"/>
        <end position="842"/>
    </location>
</feature>
<keyword evidence="3" id="KW-0645">Protease</keyword>
<evidence type="ECO:0000256" key="5">
    <source>
        <dbReference type="ARBA" id="ARBA00022833"/>
    </source>
</evidence>
<dbReference type="Pfam" id="PF00246">
    <property type="entry name" value="Peptidase_M14"/>
    <property type="match status" value="1"/>
</dbReference>
<feature type="active site" description="Proton donor/acceptor" evidence="7">
    <location>
        <position position="349"/>
    </location>
</feature>
<evidence type="ECO:0000256" key="6">
    <source>
        <dbReference type="ARBA" id="ARBA00023049"/>
    </source>
</evidence>
<keyword evidence="11" id="KW-1185">Reference proteome</keyword>
<dbReference type="InterPro" id="IPR000834">
    <property type="entry name" value="Peptidase_M14"/>
</dbReference>
<evidence type="ECO:0000256" key="1">
    <source>
        <dbReference type="ARBA" id="ARBA00001947"/>
    </source>
</evidence>
<dbReference type="CDD" id="cd01653">
    <property type="entry name" value="GATase1"/>
    <property type="match status" value="1"/>
</dbReference>
<dbReference type="SUPFAM" id="SSF52317">
    <property type="entry name" value="Class I glutamine amidotransferase-like"/>
    <property type="match status" value="1"/>
</dbReference>
<dbReference type="GO" id="GO:0008270">
    <property type="term" value="F:zinc ion binding"/>
    <property type="evidence" value="ECO:0007669"/>
    <property type="project" value="InterPro"/>
</dbReference>
<protein>
    <submittedName>
        <fullName evidence="10">Zinc carboxypeptidase</fullName>
    </submittedName>
</protein>
<keyword evidence="4" id="KW-0378">Hydrolase</keyword>
<keyword evidence="10" id="KW-0121">Carboxypeptidase</keyword>
<dbReference type="CDD" id="cd06238">
    <property type="entry name" value="M14-like"/>
    <property type="match status" value="1"/>
</dbReference>
<proteinExistence type="inferred from homology"/>
<dbReference type="RefSeq" id="WP_162443909.1">
    <property type="nucleotide sequence ID" value="NZ_CP048222.1"/>
</dbReference>
<evidence type="ECO:0000256" key="2">
    <source>
        <dbReference type="ARBA" id="ARBA00005988"/>
    </source>
</evidence>
<reference evidence="10 11" key="1">
    <citation type="submission" date="2020-01" db="EMBL/GenBank/DDBJ databases">
        <authorList>
            <person name="Kim M.K."/>
        </authorList>
    </citation>
    <scope>NUCLEOTIDE SEQUENCE [LARGE SCALE GENOMIC DNA]</scope>
    <source>
        <strain evidence="10 11">172606-1</strain>
    </source>
</reference>
<organism evidence="10 11">
    <name type="scientific">Rhodocytophaga rosea</name>
    <dbReference type="NCBI Taxonomy" id="2704465"/>
    <lineage>
        <taxon>Bacteria</taxon>
        <taxon>Pseudomonadati</taxon>
        <taxon>Bacteroidota</taxon>
        <taxon>Cytophagia</taxon>
        <taxon>Cytophagales</taxon>
        <taxon>Rhodocytophagaceae</taxon>
        <taxon>Rhodocytophaga</taxon>
    </lineage>
</organism>
<dbReference type="GO" id="GO:0005615">
    <property type="term" value="C:extracellular space"/>
    <property type="evidence" value="ECO:0007669"/>
    <property type="project" value="TreeGrafter"/>
</dbReference>
<keyword evidence="8" id="KW-0732">Signal</keyword>
<evidence type="ECO:0000256" key="3">
    <source>
        <dbReference type="ARBA" id="ARBA00022670"/>
    </source>
</evidence>
<dbReference type="Proteomes" id="UP000480178">
    <property type="component" value="Chromosome"/>
</dbReference>
<sequence>MRTLLWLCLFFWGTSAVIGQNSLQTPEQFLGYPLGSQFTTHAQILDYTRYLAAQASSRCKFQQYGFTYEGRPLVVAIISSEANMSRLEEIRTDNLKRTGLLSGQPSGTQPAIAWLSYNVHGNESVSSESVMQVMYDLLNTGNQQTQSWLANTVVILDPCENPDGRERYIQWYKQTMAQTPNASPYAWEHYEPWPGGRPNHYLFDLNRDWAWQTQKETKARISLYNQWMPHLHADFHEMGVDAPYYFSPAAKPYHQDITPWQRQFQNIIGEHNRKYFDTNNWLYFTRENYDLFYPSYGDTWPTFNGAIGMTYEQGGSGRAGVAIARTQGDTLTLSQRIAHHHAASLATLESIATRSEQVVKEFAKYYDDSRNKPIGDYKTYLIKTKANPEKLKDFTSFLDNQGIAYSFASKGASTKGFNYANGKTENAPVENNDILISAFQPKSSLLKVLFDTNPALEDSLTYDITSWALPYVFGLEAYAIRDRLASGQAKPSAVAAKEIPAITKPYAYLASWQNLSDLKFLSTLLQQKIKVRFSEIPFEMNGQRFQPGTLIITRTGNEALQNKFDQTVQEQASKHGITLMPVSTGFVNTGSDFGSSNIRYMKAPRVAVLAGEGISAYSFGEVWHYFEQQIGYPITVLKTSYLSNVPMHEFDVLILPSGSYSNIYNDRALTSLKDWVRAGGKIIALESAVSFLAGKPDIALKKKTPSTKAETVKNPYDTLQTYASREREGINEEVLGSVHKVSLDQTHPLAFGYSGTHYVLLREAPGYEFLKTGWNVGILKKDGYVSGFVGRKAKGNLQDALILGVQELGKGQIIYMADSPLFRGFWHSGKLLFGNAVFLVGN</sequence>
<keyword evidence="5" id="KW-0862">Zinc</keyword>
<dbReference type="PANTHER" id="PTHR11705:SF143">
    <property type="entry name" value="SLL0236 PROTEIN"/>
    <property type="match status" value="1"/>
</dbReference>
<dbReference type="PROSITE" id="PS52035">
    <property type="entry name" value="PEPTIDASE_M14"/>
    <property type="match status" value="1"/>
</dbReference>
<dbReference type="PANTHER" id="PTHR11705">
    <property type="entry name" value="PROTEASE FAMILY M14 CARBOXYPEPTIDASE A,B"/>
    <property type="match status" value="1"/>
</dbReference>
<evidence type="ECO:0000256" key="8">
    <source>
        <dbReference type="SAM" id="SignalP"/>
    </source>
</evidence>
<dbReference type="EMBL" id="CP048222">
    <property type="protein sequence ID" value="QHT67887.1"/>
    <property type="molecule type" value="Genomic_DNA"/>
</dbReference>
<gene>
    <name evidence="10" type="ORF">GXP67_15190</name>
</gene>
<name>A0A6C0GIY9_9BACT</name>
<evidence type="ECO:0000256" key="4">
    <source>
        <dbReference type="ARBA" id="ARBA00022801"/>
    </source>
</evidence>
<accession>A0A6C0GIY9</accession>
<dbReference type="SMART" id="SM00631">
    <property type="entry name" value="Zn_pept"/>
    <property type="match status" value="1"/>
</dbReference>
<dbReference type="GO" id="GO:0004181">
    <property type="term" value="F:metallocarboxypeptidase activity"/>
    <property type="evidence" value="ECO:0007669"/>
    <property type="project" value="InterPro"/>
</dbReference>
<dbReference type="InterPro" id="IPR029062">
    <property type="entry name" value="Class_I_gatase-like"/>
</dbReference>
<feature type="signal peptide" evidence="8">
    <location>
        <begin position="1"/>
        <end position="19"/>
    </location>
</feature>
<dbReference type="KEGG" id="rhoz:GXP67_15190"/>
<evidence type="ECO:0000313" key="10">
    <source>
        <dbReference type="EMBL" id="QHT67887.1"/>
    </source>
</evidence>
<dbReference type="GO" id="GO:0006508">
    <property type="term" value="P:proteolysis"/>
    <property type="evidence" value="ECO:0007669"/>
    <property type="project" value="UniProtKB-KW"/>
</dbReference>
<feature type="domain" description="Peptidase M14" evidence="9">
    <location>
        <begin position="37"/>
        <end position="370"/>
    </location>
</feature>
<evidence type="ECO:0000313" key="11">
    <source>
        <dbReference type="Proteomes" id="UP000480178"/>
    </source>
</evidence>